<dbReference type="InterPro" id="IPR002925">
    <property type="entry name" value="Dienelactn_hydro"/>
</dbReference>
<dbReference type="Pfam" id="PF01738">
    <property type="entry name" value="DLH"/>
    <property type="match status" value="1"/>
</dbReference>
<feature type="domain" description="Dienelactone hydrolase" evidence="1">
    <location>
        <begin position="17"/>
        <end position="231"/>
    </location>
</feature>
<dbReference type="EMBL" id="WTYQ01000001">
    <property type="protein sequence ID" value="MXP25230.1"/>
    <property type="molecule type" value="Genomic_DNA"/>
</dbReference>
<dbReference type="RefSeq" id="WP_160738375.1">
    <property type="nucleotide sequence ID" value="NZ_WTYQ01000001.1"/>
</dbReference>
<protein>
    <submittedName>
        <fullName evidence="2">Prolyl oligopeptidase family serine peptidase</fullName>
    </submittedName>
</protein>
<keyword evidence="3" id="KW-1185">Reference proteome</keyword>
<dbReference type="Proteomes" id="UP000460561">
    <property type="component" value="Unassembled WGS sequence"/>
</dbReference>
<evidence type="ECO:0000313" key="3">
    <source>
        <dbReference type="Proteomes" id="UP000460561"/>
    </source>
</evidence>
<reference evidence="2 3" key="1">
    <citation type="submission" date="2019-12" db="EMBL/GenBank/DDBJ databases">
        <title>Genomic-based taxomic classification of the family Erythrobacteraceae.</title>
        <authorList>
            <person name="Xu L."/>
        </authorList>
    </citation>
    <scope>NUCLEOTIDE SEQUENCE [LARGE SCALE GENOMIC DNA]</scope>
    <source>
        <strain evidence="2 3">DSM 18604</strain>
    </source>
</reference>
<dbReference type="PANTHER" id="PTHR22946:SF0">
    <property type="entry name" value="DIENELACTONE HYDROLASE DOMAIN-CONTAINING PROTEIN"/>
    <property type="match status" value="1"/>
</dbReference>
<dbReference type="InterPro" id="IPR050261">
    <property type="entry name" value="FrsA_esterase"/>
</dbReference>
<name>A0A845A4W1_9SPHN</name>
<proteinExistence type="predicted"/>
<dbReference type="SUPFAM" id="SSF53474">
    <property type="entry name" value="alpha/beta-Hydrolases"/>
    <property type="match status" value="1"/>
</dbReference>
<dbReference type="InterPro" id="IPR029058">
    <property type="entry name" value="AB_hydrolase_fold"/>
</dbReference>
<dbReference type="GO" id="GO:0016787">
    <property type="term" value="F:hydrolase activity"/>
    <property type="evidence" value="ECO:0007669"/>
    <property type="project" value="InterPro"/>
</dbReference>
<comment type="caution">
    <text evidence="2">The sequence shown here is derived from an EMBL/GenBank/DDBJ whole genome shotgun (WGS) entry which is preliminary data.</text>
</comment>
<dbReference type="OrthoDB" id="9787933at2"/>
<dbReference type="Gene3D" id="3.40.50.1820">
    <property type="entry name" value="alpha/beta hydrolase"/>
    <property type="match status" value="1"/>
</dbReference>
<sequence length="235" mass="25361">MNDLRQVAYHDGDVALTGLLALPEGQPRAAVLVYPTIMNPTQSVLNKAHELAKAGYLAFVADFYGKQPDDFDQASGFAGEIRSTPSSYRQRLRAAVKALVGVEEAKGLPIVAIGFCMGGQAVLELAREGAPLEAVVSFHGLLNTEQPAEKGTVSARILICHGDQDPLVPRSQVLSFWEEMDQAGANWHFHSYSGVKHGFTNSGTASNPAVGYDASADRQSWAAMHSLFDEIFEQD</sequence>
<dbReference type="PANTHER" id="PTHR22946">
    <property type="entry name" value="DIENELACTONE HYDROLASE DOMAIN-CONTAINING PROTEIN-RELATED"/>
    <property type="match status" value="1"/>
</dbReference>
<organism evidence="2 3">
    <name type="scientific">Altericroceibacterium indicum</name>
    <dbReference type="NCBI Taxonomy" id="374177"/>
    <lineage>
        <taxon>Bacteria</taxon>
        <taxon>Pseudomonadati</taxon>
        <taxon>Pseudomonadota</taxon>
        <taxon>Alphaproteobacteria</taxon>
        <taxon>Sphingomonadales</taxon>
        <taxon>Erythrobacteraceae</taxon>
        <taxon>Altericroceibacterium</taxon>
    </lineage>
</organism>
<dbReference type="AlphaFoldDB" id="A0A845A4W1"/>
<evidence type="ECO:0000259" key="1">
    <source>
        <dbReference type="Pfam" id="PF01738"/>
    </source>
</evidence>
<evidence type="ECO:0000313" key="2">
    <source>
        <dbReference type="EMBL" id="MXP25230.1"/>
    </source>
</evidence>
<accession>A0A845A4W1</accession>
<gene>
    <name evidence="2" type="ORF">GRI39_04120</name>
</gene>